<comment type="caution">
    <text evidence="3">Lacks conserved residue(s) required for the propagation of feature annotation.</text>
</comment>
<accession>A0A7C1B1C5</accession>
<evidence type="ECO:0000256" key="1">
    <source>
        <dbReference type="ARBA" id="ARBA00022793"/>
    </source>
</evidence>
<feature type="region of interest" description="Phosphopantothenoylcysteine decarboxylase" evidence="3">
    <location>
        <begin position="1"/>
        <end position="187"/>
    </location>
</feature>
<proteinExistence type="inferred from homology"/>
<dbReference type="UniPathway" id="UPA00241">
    <property type="reaction ID" value="UER00353"/>
</dbReference>
<comment type="function">
    <text evidence="3">Catalyzes two sequential steps in the biosynthesis of coenzyme A. In the first step cysteine is conjugated to 4'-phosphopantothenate to form 4-phosphopantothenoylcysteine. In the second step the latter compound is decarboxylated to form 4'-phosphopantotheine.</text>
</comment>
<dbReference type="InterPro" id="IPR005252">
    <property type="entry name" value="CoaBC"/>
</dbReference>
<keyword evidence="3" id="KW-0460">Magnesium</keyword>
<comment type="pathway">
    <text evidence="3 4">Cofactor biosynthesis; coenzyme A biosynthesis; CoA from (R)-pantothenate: step 3/5.</text>
</comment>
<dbReference type="GO" id="GO:0046872">
    <property type="term" value="F:metal ion binding"/>
    <property type="evidence" value="ECO:0007669"/>
    <property type="project" value="UniProtKB-KW"/>
</dbReference>
<comment type="similarity">
    <text evidence="3 4">In the C-terminal section; belongs to the PPC synthetase family.</text>
</comment>
<dbReference type="EMBL" id="DQZW01000302">
    <property type="protein sequence ID" value="HDL90520.1"/>
    <property type="molecule type" value="Genomic_DNA"/>
</dbReference>
<dbReference type="GO" id="GO:0015941">
    <property type="term" value="P:pantothenate catabolic process"/>
    <property type="evidence" value="ECO:0007669"/>
    <property type="project" value="InterPro"/>
</dbReference>
<dbReference type="GO" id="GO:0015937">
    <property type="term" value="P:coenzyme A biosynthetic process"/>
    <property type="evidence" value="ECO:0007669"/>
    <property type="project" value="UniProtKB-UniRule"/>
</dbReference>
<dbReference type="Gene3D" id="3.40.50.10300">
    <property type="entry name" value="CoaB-like"/>
    <property type="match status" value="1"/>
</dbReference>
<feature type="binding site" evidence="3">
    <location>
        <position position="335"/>
    </location>
    <ligand>
        <name>CTP</name>
        <dbReference type="ChEBI" id="CHEBI:37563"/>
    </ligand>
</feature>
<name>A0A7C1B1C5_9BACT</name>
<dbReference type="InterPro" id="IPR003382">
    <property type="entry name" value="Flavoprotein"/>
</dbReference>
<comment type="cofactor">
    <cofactor evidence="3">
        <name>Mg(2+)</name>
        <dbReference type="ChEBI" id="CHEBI:18420"/>
    </cofactor>
</comment>
<dbReference type="EC" id="4.1.1.36" evidence="3"/>
<comment type="similarity">
    <text evidence="3 4">In the N-terminal section; belongs to the HFCD (homo-oligomeric flavin containing Cys decarboxylase) superfamily.</text>
</comment>
<sequence length="405" mass="43823">MLRGKTIVLGVSGSIAAYRAADLIRRLQEQESDVHVIMTKNACQFITPLTMQALSQNPVRVDMFDLSSERIGHIETARMADIIVVAPATANIMAKAASGIADDYLSTVLLATKSPVLFCPAMNPAMYSNVATQGNIKILRERGFHVLEPEAGPVACGEAGRGRFPAVDRIVFEIASILSEKSLAGVRIMVSAGPTREFFDPVRFISNPSSGKMGYALAEAARLRGANVHLISGPVSLEPPPGVNVYKAVSALEMHEVARNLAPSMDIIIMAAAVGDYRPKKVAPSKIKKKLANVQIELVQNPDILAELGKEKGSQQVLIGFAAETTKLVEHAKEKLRKKNLDLIIANDVTKPGSGFCYDTNQVKILYKDGVVEDVPPMSKLQVADRILDIAGKMLAEKRDESKRN</sequence>
<feature type="binding site" evidence="3">
    <location>
        <position position="286"/>
    </location>
    <ligand>
        <name>CTP</name>
        <dbReference type="ChEBI" id="CHEBI:37563"/>
    </ligand>
</feature>
<reference evidence="7" key="1">
    <citation type="journal article" date="2020" name="mSystems">
        <title>Genome- and Community-Level Interaction Insights into Carbon Utilization and Element Cycling Functions of Hydrothermarchaeota in Hydrothermal Sediment.</title>
        <authorList>
            <person name="Zhou Z."/>
            <person name="Liu Y."/>
            <person name="Xu W."/>
            <person name="Pan J."/>
            <person name="Luo Z.H."/>
            <person name="Li M."/>
        </authorList>
    </citation>
    <scope>NUCLEOTIDE SEQUENCE [LARGE SCALE GENOMIC DNA]</scope>
    <source>
        <strain evidence="7">HyVt-19</strain>
    </source>
</reference>
<keyword evidence="3" id="KW-0479">Metal-binding</keyword>
<dbReference type="HAMAP" id="MF_02225">
    <property type="entry name" value="CoaBC"/>
    <property type="match status" value="1"/>
</dbReference>
<dbReference type="GO" id="GO:0071513">
    <property type="term" value="C:phosphopantothenoylcysteine decarboxylase complex"/>
    <property type="evidence" value="ECO:0007669"/>
    <property type="project" value="TreeGrafter"/>
</dbReference>
<dbReference type="InterPro" id="IPR036551">
    <property type="entry name" value="Flavin_trans-like"/>
</dbReference>
<evidence type="ECO:0000259" key="5">
    <source>
        <dbReference type="Pfam" id="PF02441"/>
    </source>
</evidence>
<feature type="domain" description="DNA/pantothenate metabolism flavoprotein C-terminal" evidence="6">
    <location>
        <begin position="183"/>
        <end position="390"/>
    </location>
</feature>
<evidence type="ECO:0000256" key="2">
    <source>
        <dbReference type="ARBA" id="ARBA00023239"/>
    </source>
</evidence>
<dbReference type="InterPro" id="IPR035929">
    <property type="entry name" value="CoaB-like_sf"/>
</dbReference>
<dbReference type="InterPro" id="IPR007085">
    <property type="entry name" value="DNA/pantothenate-metab_flavo_C"/>
</dbReference>
<keyword evidence="3 4" id="KW-0288">FMN</keyword>
<feature type="binding site" evidence="3">
    <location>
        <begin position="302"/>
        <end position="305"/>
    </location>
    <ligand>
        <name>CTP</name>
        <dbReference type="ChEBI" id="CHEBI:37563"/>
    </ligand>
</feature>
<feature type="domain" description="Flavoprotein" evidence="5">
    <location>
        <begin position="5"/>
        <end position="171"/>
    </location>
</feature>
<comment type="cofactor">
    <cofactor evidence="3">
        <name>FMN</name>
        <dbReference type="ChEBI" id="CHEBI:58210"/>
    </cofactor>
    <text evidence="3">Binds 1 FMN per subunit.</text>
</comment>
<evidence type="ECO:0000256" key="3">
    <source>
        <dbReference type="HAMAP-Rule" id="MF_02225"/>
    </source>
</evidence>
<dbReference type="NCBIfam" id="TIGR00521">
    <property type="entry name" value="coaBC_dfp"/>
    <property type="match status" value="1"/>
</dbReference>
<dbReference type="Proteomes" id="UP000886355">
    <property type="component" value="Unassembled WGS sequence"/>
</dbReference>
<feature type="active site" description="Proton donor" evidence="3">
    <location>
        <position position="156"/>
    </location>
</feature>
<protein>
    <recommendedName>
        <fullName evidence="3">Coenzyme A biosynthesis bifunctional protein CoaBC</fullName>
    </recommendedName>
    <alternativeName>
        <fullName evidence="3">DNA/pantothenate metabolism flavoprotein</fullName>
    </alternativeName>
    <alternativeName>
        <fullName evidence="3">Phosphopantothenoylcysteine synthetase/decarboxylase</fullName>
        <shortName evidence="3">PPCS-PPCDC</shortName>
    </alternativeName>
    <domain>
        <recommendedName>
            <fullName evidence="3">Phosphopantothenoylcysteine decarboxylase</fullName>
            <shortName evidence="3">PPC decarboxylase</shortName>
            <shortName evidence="3">PPC-DC</shortName>
            <ecNumber evidence="3">4.1.1.36</ecNumber>
        </recommendedName>
        <alternativeName>
            <fullName evidence="3">CoaC</fullName>
        </alternativeName>
    </domain>
    <domain>
        <recommendedName>
            <fullName evidence="3">Phosphopantothenate--cysteine ligase</fullName>
            <ecNumber evidence="3">6.3.2.5</ecNumber>
        </recommendedName>
        <alternativeName>
            <fullName evidence="3">CoaB</fullName>
        </alternativeName>
        <alternativeName>
            <fullName evidence="3">Phosphopantothenoylcysteine synthetase</fullName>
            <shortName evidence="3">PPC synthetase</shortName>
            <shortName evidence="3">PPC-S</shortName>
        </alternativeName>
    </domain>
</protein>
<dbReference type="SUPFAM" id="SSF52507">
    <property type="entry name" value="Homo-oligomeric flavin-containing Cys decarboxylases, HFCD"/>
    <property type="match status" value="1"/>
</dbReference>
<dbReference type="Gene3D" id="3.40.50.1950">
    <property type="entry name" value="Flavin prenyltransferase-like"/>
    <property type="match status" value="1"/>
</dbReference>
<dbReference type="PANTHER" id="PTHR14359">
    <property type="entry name" value="HOMO-OLIGOMERIC FLAVIN CONTAINING CYS DECARBOXYLASE FAMILY"/>
    <property type="match status" value="1"/>
</dbReference>
<comment type="catalytic activity">
    <reaction evidence="3 4">
        <text>N-[(R)-4-phosphopantothenoyl]-L-cysteine + H(+) = (R)-4'-phosphopantetheine + CO2</text>
        <dbReference type="Rhea" id="RHEA:16793"/>
        <dbReference type="ChEBI" id="CHEBI:15378"/>
        <dbReference type="ChEBI" id="CHEBI:16526"/>
        <dbReference type="ChEBI" id="CHEBI:59458"/>
        <dbReference type="ChEBI" id="CHEBI:61723"/>
        <dbReference type="EC" id="4.1.1.36"/>
    </reaction>
</comment>
<comment type="catalytic activity">
    <reaction evidence="3 4">
        <text>(R)-4'-phosphopantothenate + L-cysteine + CTP = N-[(R)-4-phosphopantothenoyl]-L-cysteine + CMP + diphosphate + H(+)</text>
        <dbReference type="Rhea" id="RHEA:19397"/>
        <dbReference type="ChEBI" id="CHEBI:10986"/>
        <dbReference type="ChEBI" id="CHEBI:15378"/>
        <dbReference type="ChEBI" id="CHEBI:33019"/>
        <dbReference type="ChEBI" id="CHEBI:35235"/>
        <dbReference type="ChEBI" id="CHEBI:37563"/>
        <dbReference type="ChEBI" id="CHEBI:59458"/>
        <dbReference type="ChEBI" id="CHEBI:60377"/>
        <dbReference type="EC" id="6.3.2.5"/>
    </reaction>
</comment>
<evidence type="ECO:0000313" key="7">
    <source>
        <dbReference type="EMBL" id="HDL90520.1"/>
    </source>
</evidence>
<feature type="region of interest" description="Phosphopantothenate--cysteine ligase" evidence="3">
    <location>
        <begin position="188"/>
        <end position="405"/>
    </location>
</feature>
<dbReference type="GO" id="GO:0004632">
    <property type="term" value="F:phosphopantothenate--cysteine ligase activity"/>
    <property type="evidence" value="ECO:0007669"/>
    <property type="project" value="UniProtKB-UniRule"/>
</dbReference>
<dbReference type="EC" id="6.3.2.5" evidence="3"/>
<dbReference type="Pfam" id="PF02441">
    <property type="entry name" value="Flavoprotein"/>
    <property type="match status" value="1"/>
</dbReference>
<gene>
    <name evidence="3 7" type="primary">coaBC</name>
    <name evidence="7" type="ORF">ENG14_06420</name>
</gene>
<dbReference type="Pfam" id="PF04127">
    <property type="entry name" value="DFP"/>
    <property type="match status" value="1"/>
</dbReference>
<dbReference type="AlphaFoldDB" id="A0A7C1B1C5"/>
<keyword evidence="3 4" id="KW-0285">Flavoprotein</keyword>
<evidence type="ECO:0000256" key="4">
    <source>
        <dbReference type="RuleBase" id="RU364078"/>
    </source>
</evidence>
<feature type="binding site" evidence="3">
    <location>
        <position position="339"/>
    </location>
    <ligand>
        <name>CTP</name>
        <dbReference type="ChEBI" id="CHEBI:37563"/>
    </ligand>
</feature>
<dbReference type="GO" id="GO:0004633">
    <property type="term" value="F:phosphopantothenoylcysteine decarboxylase activity"/>
    <property type="evidence" value="ECO:0007669"/>
    <property type="project" value="UniProtKB-UniRule"/>
</dbReference>
<keyword evidence="3" id="KW-0511">Multifunctional enzyme</keyword>
<organism evidence="7">
    <name type="scientific">Thermodesulforhabdus norvegica</name>
    <dbReference type="NCBI Taxonomy" id="39841"/>
    <lineage>
        <taxon>Bacteria</taxon>
        <taxon>Pseudomonadati</taxon>
        <taxon>Thermodesulfobacteriota</taxon>
        <taxon>Syntrophobacteria</taxon>
        <taxon>Syntrophobacterales</taxon>
        <taxon>Thermodesulforhabdaceae</taxon>
        <taxon>Thermodesulforhabdus</taxon>
    </lineage>
</organism>
<dbReference type="SUPFAM" id="SSF102645">
    <property type="entry name" value="CoaB-like"/>
    <property type="match status" value="1"/>
</dbReference>
<comment type="function">
    <text evidence="4">Catalyzes two steps in the biosynthesis of coenzyme A. In the first step cysteine is conjugated to 4'-phosphopantothenate to form 4-phosphopantothenoylcysteine, in the latter compound is decarboxylated to form 4'-phosphopantotheine.</text>
</comment>
<comment type="pathway">
    <text evidence="3 4">Cofactor biosynthesis; coenzyme A biosynthesis; CoA from (R)-pantothenate: step 2/5.</text>
</comment>
<keyword evidence="1 3" id="KW-0210">Decarboxylase</keyword>
<evidence type="ECO:0000259" key="6">
    <source>
        <dbReference type="Pfam" id="PF04127"/>
    </source>
</evidence>
<feature type="binding site" evidence="3">
    <location>
        <position position="276"/>
    </location>
    <ligand>
        <name>CTP</name>
        <dbReference type="ChEBI" id="CHEBI:37563"/>
    </ligand>
</feature>
<feature type="binding site" evidence="3">
    <location>
        <position position="321"/>
    </location>
    <ligand>
        <name>CTP</name>
        <dbReference type="ChEBI" id="CHEBI:37563"/>
    </ligand>
</feature>
<keyword evidence="2 3" id="KW-0456">Lyase</keyword>
<keyword evidence="3 4" id="KW-0436">Ligase</keyword>
<comment type="caution">
    <text evidence="7">The sequence shown here is derived from an EMBL/GenBank/DDBJ whole genome shotgun (WGS) entry which is preliminary data.</text>
</comment>
<dbReference type="PANTHER" id="PTHR14359:SF6">
    <property type="entry name" value="PHOSPHOPANTOTHENOYLCYSTEINE DECARBOXYLASE"/>
    <property type="match status" value="1"/>
</dbReference>
<dbReference type="GO" id="GO:0010181">
    <property type="term" value="F:FMN binding"/>
    <property type="evidence" value="ECO:0007669"/>
    <property type="project" value="UniProtKB-UniRule"/>
</dbReference>